<dbReference type="PRINTS" id="PR00124">
    <property type="entry name" value="ATPASEC"/>
</dbReference>
<gene>
    <name evidence="16" type="ORF">OOW_P131scaffold01147g1</name>
</gene>
<evidence type="ECO:0000256" key="3">
    <source>
        <dbReference type="ARBA" id="ARBA00019317"/>
    </source>
</evidence>
<comment type="similarity">
    <text evidence="2">Belongs to the ATPase C chain family.</text>
</comment>
<protein>
    <recommendedName>
        <fullName evidence="3">ATP synthase subunit 9, mitochondrial</fullName>
    </recommendedName>
    <alternativeName>
        <fullName evidence="13">Lipid-binding protein</fullName>
    </alternativeName>
</protein>
<keyword evidence="12 14" id="KW-0472">Membrane</keyword>
<proteinExistence type="inferred from homology"/>
<reference evidence="16" key="1">
    <citation type="journal article" date="2012" name="PLoS Genet.">
        <title>Comparative analysis of the genomes of two field isolates of the rice blast fungus Magnaporthe oryzae.</title>
        <authorList>
            <person name="Xue M."/>
            <person name="Yang J."/>
            <person name="Li Z."/>
            <person name="Hu S."/>
            <person name="Yao N."/>
            <person name="Dean R.A."/>
            <person name="Zhao W."/>
            <person name="Shen M."/>
            <person name="Zhang H."/>
            <person name="Li C."/>
            <person name="Liu L."/>
            <person name="Cao L."/>
            <person name="Xu X."/>
            <person name="Xing Y."/>
            <person name="Hsiang T."/>
            <person name="Zhang Z."/>
            <person name="Xu J.R."/>
            <person name="Peng Y.L."/>
        </authorList>
    </citation>
    <scope>NUCLEOTIDE SEQUENCE [LARGE SCALE GENOMIC DNA]</scope>
    <source>
        <strain evidence="16">P131</strain>
    </source>
</reference>
<evidence type="ECO:0000256" key="11">
    <source>
        <dbReference type="ARBA" id="ARBA00023128"/>
    </source>
</evidence>
<dbReference type="InterPro" id="IPR002379">
    <property type="entry name" value="ATPase_proteolipid_c-like_dom"/>
</dbReference>
<dbReference type="Pfam" id="PF00137">
    <property type="entry name" value="ATP-synt_C"/>
    <property type="match status" value="1"/>
</dbReference>
<evidence type="ECO:0000256" key="5">
    <source>
        <dbReference type="ARBA" id="ARBA00022547"/>
    </source>
</evidence>
<dbReference type="GO" id="GO:0008289">
    <property type="term" value="F:lipid binding"/>
    <property type="evidence" value="ECO:0007669"/>
    <property type="project" value="UniProtKB-KW"/>
</dbReference>
<evidence type="ECO:0000256" key="6">
    <source>
        <dbReference type="ARBA" id="ARBA00022692"/>
    </source>
</evidence>
<evidence type="ECO:0000256" key="9">
    <source>
        <dbReference type="ARBA" id="ARBA00023065"/>
    </source>
</evidence>
<keyword evidence="9" id="KW-0406">Ion transport</keyword>
<name>L7J2N8_PYRO1</name>
<evidence type="ECO:0000256" key="2">
    <source>
        <dbReference type="ARBA" id="ARBA00006704"/>
    </source>
</evidence>
<sequence length="481" mass="52045">MFAANRISGAIARTSKPQTTRLMSTIRAPARIQSSIISSTRQPVAKHGLLMNSARGSINSVIARNAMQSRGVVAETAAAAMIAAAKAQGAGLATIGLAGAGVGIGTVFGALIQGVARNPALRGQLFSYAILGFAFSEATGLFALMVAFLLMNSPGETFGRSRLQGSTSRYDSASLITPVTGIRQTARPYSVSRNIIRMNIWAAARFLGNPGASVGVYCCQPLLTENKNVRSLPVLVEFALVSTPLLKHSTNMQETSDCINIDPALPIYNYACGYEILDIFRSCLILPGGPDYRAQTLADITECRASGGGNPDEEELAQWRNWAAFLARLAVRDVESLCYGIWIIRKALEGGVRSENQNTPIVKGDSLHTRLCGVRDWLNIAGPRILQLLLVSAGNGTAVDDMAARTCEPGRLCGDAVPAFGVERWSFWKQRLGEMSGPSLPSWSWMRKIRFRCAMRCSRLWGGSNRRQGLFKETSRHKEEL</sequence>
<dbReference type="Pfam" id="PF12311">
    <property type="entry name" value="DUF3632"/>
    <property type="match status" value="1"/>
</dbReference>
<evidence type="ECO:0000256" key="12">
    <source>
        <dbReference type="ARBA" id="ARBA00023136"/>
    </source>
</evidence>
<dbReference type="InterPro" id="IPR020537">
    <property type="entry name" value="ATP_synth_F0_csu_DDCD_BS"/>
</dbReference>
<keyword evidence="7" id="KW-0375">Hydrogen ion transport</keyword>
<evidence type="ECO:0000256" key="7">
    <source>
        <dbReference type="ARBA" id="ARBA00022781"/>
    </source>
</evidence>
<evidence type="ECO:0000256" key="1">
    <source>
        <dbReference type="ARBA" id="ARBA00004225"/>
    </source>
</evidence>
<dbReference type="AlphaFoldDB" id="L7J2N8"/>
<dbReference type="GO" id="GO:0031966">
    <property type="term" value="C:mitochondrial membrane"/>
    <property type="evidence" value="ECO:0007669"/>
    <property type="project" value="UniProtKB-SubCell"/>
</dbReference>
<dbReference type="SUPFAM" id="SSF81333">
    <property type="entry name" value="F1F0 ATP synthase subunit C"/>
    <property type="match status" value="1"/>
</dbReference>
<evidence type="ECO:0000256" key="10">
    <source>
        <dbReference type="ARBA" id="ARBA00023121"/>
    </source>
</evidence>
<feature type="transmembrane region" description="Helical" evidence="14">
    <location>
        <begin position="90"/>
        <end position="113"/>
    </location>
</feature>
<dbReference type="EMBL" id="JH794365">
    <property type="protein sequence ID" value="ELQ61810.1"/>
    <property type="molecule type" value="Genomic_DNA"/>
</dbReference>
<evidence type="ECO:0000256" key="4">
    <source>
        <dbReference type="ARBA" id="ARBA00022448"/>
    </source>
</evidence>
<evidence type="ECO:0000256" key="8">
    <source>
        <dbReference type="ARBA" id="ARBA00022989"/>
    </source>
</evidence>
<keyword evidence="8 14" id="KW-1133">Transmembrane helix</keyword>
<dbReference type="FunFam" id="1.20.20.10:FF:000003">
    <property type="entry name" value="Atp synthase f complex subunit mitochondrial"/>
    <property type="match status" value="1"/>
</dbReference>
<dbReference type="GO" id="GO:0015986">
    <property type="term" value="P:proton motive force-driven ATP synthesis"/>
    <property type="evidence" value="ECO:0007669"/>
    <property type="project" value="InterPro"/>
</dbReference>
<keyword evidence="4" id="KW-0813">Transport</keyword>
<dbReference type="PANTHER" id="PTHR10031">
    <property type="entry name" value="ATP SYNTHASE LIPID-BINDING PROTEIN, MITOCHONDRIAL"/>
    <property type="match status" value="1"/>
</dbReference>
<accession>L7J2N8</accession>
<dbReference type="PANTHER" id="PTHR10031:SF0">
    <property type="entry name" value="ATPASE PROTEIN 9"/>
    <property type="match status" value="1"/>
</dbReference>
<dbReference type="InterPro" id="IPR035921">
    <property type="entry name" value="F/V-ATP_Csub_sf"/>
</dbReference>
<dbReference type="GO" id="GO:0033177">
    <property type="term" value="C:proton-transporting two-sector ATPase complex, proton-transporting domain"/>
    <property type="evidence" value="ECO:0007669"/>
    <property type="project" value="InterPro"/>
</dbReference>
<evidence type="ECO:0000259" key="15">
    <source>
        <dbReference type="Pfam" id="PF00137"/>
    </source>
</evidence>
<dbReference type="InterPro" id="IPR038662">
    <property type="entry name" value="ATP_synth_F0_csu_sf"/>
</dbReference>
<dbReference type="InterPro" id="IPR022085">
    <property type="entry name" value="OpdG"/>
</dbReference>
<keyword evidence="11" id="KW-0496">Mitochondrion</keyword>
<dbReference type="Gene3D" id="1.20.20.10">
    <property type="entry name" value="F1F0 ATP synthase subunit C"/>
    <property type="match status" value="1"/>
</dbReference>
<feature type="transmembrane region" description="Helical" evidence="14">
    <location>
        <begin position="125"/>
        <end position="150"/>
    </location>
</feature>
<dbReference type="InterPro" id="IPR000454">
    <property type="entry name" value="ATP_synth_F0_csu"/>
</dbReference>
<dbReference type="HAMAP" id="MF_01396">
    <property type="entry name" value="ATP_synth_c_bact"/>
    <property type="match status" value="1"/>
</dbReference>
<evidence type="ECO:0000313" key="16">
    <source>
        <dbReference type="EMBL" id="ELQ61810.1"/>
    </source>
</evidence>
<keyword evidence="10" id="KW-0446">Lipid-binding</keyword>
<feature type="domain" description="V-ATPase proteolipid subunit C-like" evidence="15">
    <location>
        <begin position="89"/>
        <end position="150"/>
    </location>
</feature>
<evidence type="ECO:0000256" key="13">
    <source>
        <dbReference type="ARBA" id="ARBA00030961"/>
    </source>
</evidence>
<dbReference type="GO" id="GO:0015078">
    <property type="term" value="F:proton transmembrane transporter activity"/>
    <property type="evidence" value="ECO:0007669"/>
    <property type="project" value="InterPro"/>
</dbReference>
<keyword evidence="6 14" id="KW-0812">Transmembrane</keyword>
<evidence type="ECO:0000256" key="14">
    <source>
        <dbReference type="SAM" id="Phobius"/>
    </source>
</evidence>
<dbReference type="CDD" id="cd18182">
    <property type="entry name" value="ATP-synt_Fo_c_ATP5G3"/>
    <property type="match status" value="1"/>
</dbReference>
<comment type="subcellular location">
    <subcellularLocation>
        <location evidence="1">Mitochondrion membrane</location>
        <topology evidence="1">Multi-pass membrane protein</topology>
    </subcellularLocation>
</comment>
<organism>
    <name type="scientific">Pyricularia oryzae (strain P131)</name>
    <name type="common">Rice blast fungus</name>
    <name type="synonym">Magnaporthe oryzae</name>
    <dbReference type="NCBI Taxonomy" id="1143193"/>
    <lineage>
        <taxon>Eukaryota</taxon>
        <taxon>Fungi</taxon>
        <taxon>Dikarya</taxon>
        <taxon>Ascomycota</taxon>
        <taxon>Pezizomycotina</taxon>
        <taxon>Sordariomycetes</taxon>
        <taxon>Sordariomycetidae</taxon>
        <taxon>Magnaporthales</taxon>
        <taxon>Pyriculariaceae</taxon>
        <taxon>Pyricularia</taxon>
    </lineage>
</organism>
<keyword evidence="5" id="KW-0138">CF(0)</keyword>
<dbReference type="GO" id="GO:0045259">
    <property type="term" value="C:proton-transporting ATP synthase complex"/>
    <property type="evidence" value="ECO:0007669"/>
    <property type="project" value="UniProtKB-KW"/>
</dbReference>
<dbReference type="PROSITE" id="PS00605">
    <property type="entry name" value="ATPASE_C"/>
    <property type="match status" value="1"/>
</dbReference>